<accession>A0ABR0EIH4</accession>
<comment type="caution">
    <text evidence="1">The sequence shown here is derived from an EMBL/GenBank/DDBJ whole genome shotgun (WGS) entry which is preliminary data.</text>
</comment>
<sequence>MACQVTLSKAQWDELLSFFELPIGMTSQQATLSRQAVTTLYDRQDLKESYLYVQKPAHRLCLNRYWEDGVLLPFGASRDDFIVTNPADPLKGWSFDKILDLDAGPATNDIYGKLHVHVRQRLRLFREWLQTEPLKFTFSCMDARDLHSNLPEGSFDRIEASNISDDSYIGMRATAKALGPLLRHPNDNPNATLITLFMNAVASVAKQVDGNPGVQLAKIKRASEYLRMTWVLEEHDPELHKVKWAAEFVRPKDAFFDRTMDWR</sequence>
<organism evidence="1 2">
    <name type="scientific">Zasmidium cellare</name>
    <name type="common">Wine cellar mold</name>
    <name type="synonym">Racodium cellare</name>
    <dbReference type="NCBI Taxonomy" id="395010"/>
    <lineage>
        <taxon>Eukaryota</taxon>
        <taxon>Fungi</taxon>
        <taxon>Dikarya</taxon>
        <taxon>Ascomycota</taxon>
        <taxon>Pezizomycotina</taxon>
        <taxon>Dothideomycetes</taxon>
        <taxon>Dothideomycetidae</taxon>
        <taxon>Mycosphaerellales</taxon>
        <taxon>Mycosphaerellaceae</taxon>
        <taxon>Zasmidium</taxon>
    </lineage>
</organism>
<keyword evidence="2" id="KW-1185">Reference proteome</keyword>
<reference evidence="1 2" key="1">
    <citation type="journal article" date="2023" name="G3 (Bethesda)">
        <title>A chromosome-level genome assembly of Zasmidium syzygii isolated from banana leaves.</title>
        <authorList>
            <person name="van Westerhoven A.C."/>
            <person name="Mehrabi R."/>
            <person name="Talebi R."/>
            <person name="Steentjes M.B.F."/>
            <person name="Corcolon B."/>
            <person name="Chong P.A."/>
            <person name="Kema G.H.J."/>
            <person name="Seidl M.F."/>
        </authorList>
    </citation>
    <scope>NUCLEOTIDE SEQUENCE [LARGE SCALE GENOMIC DNA]</scope>
    <source>
        <strain evidence="1 2">P124</strain>
    </source>
</reference>
<protein>
    <submittedName>
        <fullName evidence="1">Uncharacterized protein</fullName>
    </submittedName>
</protein>
<dbReference type="Proteomes" id="UP001305779">
    <property type="component" value="Unassembled WGS sequence"/>
</dbReference>
<evidence type="ECO:0000313" key="1">
    <source>
        <dbReference type="EMBL" id="KAK4500888.1"/>
    </source>
</evidence>
<proteinExistence type="predicted"/>
<gene>
    <name evidence="1" type="ORF">PRZ48_009080</name>
</gene>
<evidence type="ECO:0000313" key="2">
    <source>
        <dbReference type="Proteomes" id="UP001305779"/>
    </source>
</evidence>
<name>A0ABR0EIH4_ZASCE</name>
<dbReference type="EMBL" id="JAXOVC010000006">
    <property type="protein sequence ID" value="KAK4500888.1"/>
    <property type="molecule type" value="Genomic_DNA"/>
</dbReference>